<evidence type="ECO:0000313" key="3">
    <source>
        <dbReference type="Proteomes" id="UP000798951"/>
    </source>
</evidence>
<dbReference type="RefSeq" id="WP_157101898.1">
    <property type="nucleotide sequence ID" value="NZ_VMSD01000003.1"/>
</dbReference>
<feature type="transmembrane region" description="Helical" evidence="1">
    <location>
        <begin position="105"/>
        <end position="124"/>
    </location>
</feature>
<keyword evidence="3" id="KW-1185">Reference proteome</keyword>
<dbReference type="EMBL" id="VMSD01000003">
    <property type="protein sequence ID" value="KAF0847447.1"/>
    <property type="molecule type" value="Genomic_DNA"/>
</dbReference>
<sequence length="126" mass="12743">MGSGMVVTLLVGVGILHIVPGVVAFSPRRARTAYGTAVTGRDLELLLRHRAVLLAMVGIGLLVGAAVPAARGGTIVAGIVSTASFLVLTAVIGPRQLDARTRRVARVDVVALAALIGAAGLVWATS</sequence>
<name>A0ABQ6YNR9_9NOCA</name>
<reference evidence="2 3" key="1">
    <citation type="submission" date="2019-07" db="EMBL/GenBank/DDBJ databases">
        <title>Genomic Encyclopedia of Type Strains, Phase IV (KMG-IV): sequencing the most valuable type-strain genomes for metagenomic binning, comparative biology and taxonomic classification.</title>
        <authorList>
            <person name="Goeker M."/>
        </authorList>
    </citation>
    <scope>NUCLEOTIDE SEQUENCE [LARGE SCALE GENOMIC DNA]</scope>
    <source>
        <strain evidence="2 3">DSM 44831</strain>
    </source>
</reference>
<accession>A0ABQ6YNR9</accession>
<gene>
    <name evidence="2" type="ORF">FNL39_103345</name>
</gene>
<organism evidence="2 3">
    <name type="scientific">Nocardia caishijiensis</name>
    <dbReference type="NCBI Taxonomy" id="184756"/>
    <lineage>
        <taxon>Bacteria</taxon>
        <taxon>Bacillati</taxon>
        <taxon>Actinomycetota</taxon>
        <taxon>Actinomycetes</taxon>
        <taxon>Mycobacteriales</taxon>
        <taxon>Nocardiaceae</taxon>
        <taxon>Nocardia</taxon>
    </lineage>
</organism>
<proteinExistence type="predicted"/>
<comment type="caution">
    <text evidence="2">The sequence shown here is derived from an EMBL/GenBank/DDBJ whole genome shotgun (WGS) entry which is preliminary data.</text>
</comment>
<evidence type="ECO:0000313" key="2">
    <source>
        <dbReference type="EMBL" id="KAF0847447.1"/>
    </source>
</evidence>
<feature type="transmembrane region" description="Helical" evidence="1">
    <location>
        <begin position="75"/>
        <end position="93"/>
    </location>
</feature>
<keyword evidence="1" id="KW-1133">Transmembrane helix</keyword>
<evidence type="ECO:0000256" key="1">
    <source>
        <dbReference type="SAM" id="Phobius"/>
    </source>
</evidence>
<evidence type="ECO:0008006" key="4">
    <source>
        <dbReference type="Google" id="ProtNLM"/>
    </source>
</evidence>
<protein>
    <recommendedName>
        <fullName evidence="4">Phosphopantetheine adenylyltransferase</fullName>
    </recommendedName>
</protein>
<dbReference type="Proteomes" id="UP000798951">
    <property type="component" value="Unassembled WGS sequence"/>
</dbReference>
<keyword evidence="1" id="KW-0472">Membrane</keyword>
<feature type="transmembrane region" description="Helical" evidence="1">
    <location>
        <begin position="6"/>
        <end position="25"/>
    </location>
</feature>
<feature type="transmembrane region" description="Helical" evidence="1">
    <location>
        <begin position="51"/>
        <end position="69"/>
    </location>
</feature>
<keyword evidence="1" id="KW-0812">Transmembrane</keyword>